<feature type="site" description="Interaction with DNA" evidence="10">
    <location>
        <position position="508"/>
    </location>
</feature>
<dbReference type="Gene3D" id="1.10.290.10">
    <property type="entry name" value="Topoisomerase I, domain 4"/>
    <property type="match status" value="1"/>
</dbReference>
<feature type="domain" description="Topo IA-type catalytic" evidence="14">
    <location>
        <begin position="128"/>
        <end position="576"/>
    </location>
</feature>
<dbReference type="GO" id="GO:0003677">
    <property type="term" value="F:DNA binding"/>
    <property type="evidence" value="ECO:0007669"/>
    <property type="project" value="UniProtKB-KW"/>
</dbReference>
<evidence type="ECO:0000259" key="12">
    <source>
        <dbReference type="PROSITE" id="PS50880"/>
    </source>
</evidence>
<protein>
    <recommendedName>
        <fullName evidence="10">DNA topoisomerase 1</fullName>
        <ecNumber evidence="10">5.6.2.1</ecNumber>
    </recommendedName>
    <alternativeName>
        <fullName evidence="10">DNA topoisomerase I</fullName>
    </alternativeName>
</protein>
<dbReference type="GO" id="GO:0008270">
    <property type="term" value="F:zinc ion binding"/>
    <property type="evidence" value="ECO:0007669"/>
    <property type="project" value="UniProtKB-KW"/>
</dbReference>
<dbReference type="Proteomes" id="UP000000529">
    <property type="component" value="Chromosome"/>
</dbReference>
<dbReference type="InterPro" id="IPR023406">
    <property type="entry name" value="Topo_IA_AS"/>
</dbReference>
<feature type="region of interest" description="Disordered" evidence="11">
    <location>
        <begin position="345"/>
        <end position="369"/>
    </location>
</feature>
<dbReference type="CDD" id="cd00186">
    <property type="entry name" value="TOP1Ac"/>
    <property type="match status" value="1"/>
</dbReference>
<feature type="site" description="Interaction with DNA" evidence="10">
    <location>
        <position position="316"/>
    </location>
</feature>
<keyword evidence="7 10" id="KW-0799">Topoisomerase</keyword>
<keyword evidence="9 10" id="KW-0413">Isomerase</keyword>
<name>Q6MF54_PARUW</name>
<dbReference type="PRINTS" id="PR00417">
    <property type="entry name" value="PRTPISMRASEI"/>
</dbReference>
<dbReference type="PROSITE" id="PS50880">
    <property type="entry name" value="TOPRIM"/>
    <property type="match status" value="1"/>
</dbReference>
<dbReference type="SUPFAM" id="SSF47592">
    <property type="entry name" value="SWIB/MDM2 domain"/>
    <property type="match status" value="1"/>
</dbReference>
<dbReference type="PANTHER" id="PTHR42785:SF1">
    <property type="entry name" value="DNA TOPOISOMERASE"/>
    <property type="match status" value="1"/>
</dbReference>
<dbReference type="CDD" id="cd03363">
    <property type="entry name" value="TOPRIM_TopoIA_TopoI"/>
    <property type="match status" value="1"/>
</dbReference>
<evidence type="ECO:0000256" key="11">
    <source>
        <dbReference type="SAM" id="MobiDB-lite"/>
    </source>
</evidence>
<evidence type="ECO:0000256" key="6">
    <source>
        <dbReference type="ARBA" id="ARBA00022842"/>
    </source>
</evidence>
<keyword evidence="5" id="KW-0862">Zinc</keyword>
<dbReference type="Pfam" id="PF01751">
    <property type="entry name" value="Toprim"/>
    <property type="match status" value="1"/>
</dbReference>
<dbReference type="InterPro" id="IPR006171">
    <property type="entry name" value="TOPRIM_dom"/>
</dbReference>
<keyword evidence="8 10" id="KW-0238">DNA-binding</keyword>
<keyword evidence="16" id="KW-1185">Reference proteome</keyword>
<comment type="catalytic activity">
    <reaction evidence="1 10">
        <text>ATP-independent breakage of single-stranded DNA, followed by passage and rejoining.</text>
        <dbReference type="EC" id="5.6.2.1"/>
    </reaction>
</comment>
<dbReference type="SMART" id="SM00436">
    <property type="entry name" value="TOP1Bc"/>
    <property type="match status" value="1"/>
</dbReference>
<dbReference type="InterPro" id="IPR034149">
    <property type="entry name" value="TOPRIM_TopoI"/>
</dbReference>
<evidence type="ECO:0000259" key="14">
    <source>
        <dbReference type="PROSITE" id="PS52039"/>
    </source>
</evidence>
<dbReference type="GO" id="GO:0003917">
    <property type="term" value="F:DNA topoisomerase type I (single strand cut, ATP-independent) activity"/>
    <property type="evidence" value="ECO:0007669"/>
    <property type="project" value="UniProtKB-UniRule"/>
</dbReference>
<feature type="site" description="Interaction with DNA" evidence="10">
    <location>
        <position position="147"/>
    </location>
</feature>
<dbReference type="KEGG" id="pcu:PC_RS00350"/>
<dbReference type="InterPro" id="IPR028612">
    <property type="entry name" value="Topoisom_1_IA"/>
</dbReference>
<evidence type="ECO:0000256" key="9">
    <source>
        <dbReference type="ARBA" id="ARBA00023235"/>
    </source>
</evidence>
<dbReference type="SMART" id="SM00493">
    <property type="entry name" value="TOPRIM"/>
    <property type="match status" value="1"/>
</dbReference>
<keyword evidence="3" id="KW-0479">Metal-binding</keyword>
<dbReference type="InterPro" id="IPR023405">
    <property type="entry name" value="Topo_IA_core_domain"/>
</dbReference>
<evidence type="ECO:0000256" key="1">
    <source>
        <dbReference type="ARBA" id="ARBA00000213"/>
    </source>
</evidence>
<dbReference type="InterPro" id="IPR013826">
    <property type="entry name" value="Topo_IA_cen_sub3"/>
</dbReference>
<dbReference type="InterPro" id="IPR005733">
    <property type="entry name" value="TopoI_bac-type"/>
</dbReference>
<evidence type="ECO:0000313" key="16">
    <source>
        <dbReference type="Proteomes" id="UP000000529"/>
    </source>
</evidence>
<dbReference type="HOGENOM" id="CLU_002929_4_3_0"/>
<dbReference type="Gene3D" id="1.10.245.10">
    <property type="entry name" value="SWIB/MDM2 domain"/>
    <property type="match status" value="1"/>
</dbReference>
<dbReference type="InterPro" id="IPR013498">
    <property type="entry name" value="Topo_IA_Znf"/>
</dbReference>
<feature type="domain" description="Toprim" evidence="12">
    <location>
        <begin position="3"/>
        <end position="112"/>
    </location>
</feature>
<comment type="subunit">
    <text evidence="10">Monomer.</text>
</comment>
<dbReference type="Gene3D" id="2.70.20.10">
    <property type="entry name" value="Topoisomerase I, domain 3"/>
    <property type="match status" value="1"/>
</dbReference>
<evidence type="ECO:0000256" key="7">
    <source>
        <dbReference type="ARBA" id="ARBA00023029"/>
    </source>
</evidence>
<feature type="region of interest" description="Interaction with DNA" evidence="10">
    <location>
        <begin position="166"/>
        <end position="171"/>
    </location>
</feature>
<dbReference type="InterPro" id="IPR003121">
    <property type="entry name" value="SWIB_MDM2_domain"/>
</dbReference>
<dbReference type="PROSITE" id="PS51925">
    <property type="entry name" value="SWIB_MDM2"/>
    <property type="match status" value="1"/>
</dbReference>
<proteinExistence type="inferred from homology"/>
<evidence type="ECO:0000259" key="13">
    <source>
        <dbReference type="PROSITE" id="PS51925"/>
    </source>
</evidence>
<feature type="site" description="Interaction with DNA" evidence="10">
    <location>
        <position position="142"/>
    </location>
</feature>
<dbReference type="Pfam" id="PF01396">
    <property type="entry name" value="Zn_ribbon_Top1"/>
    <property type="match status" value="3"/>
</dbReference>
<accession>Q6MF54</accession>
<dbReference type="Gene3D" id="1.10.460.10">
    <property type="entry name" value="Topoisomerase I, domain 2"/>
    <property type="match status" value="1"/>
</dbReference>
<comment type="caution">
    <text evidence="10">Lacks conserved residue(s) required for the propagation of feature annotation.</text>
</comment>
<dbReference type="STRING" id="264201.pc0071"/>
<evidence type="ECO:0000256" key="10">
    <source>
        <dbReference type="HAMAP-Rule" id="MF_00952"/>
    </source>
</evidence>
<dbReference type="NCBIfam" id="NF004966">
    <property type="entry name" value="PRK06319.1"/>
    <property type="match status" value="1"/>
</dbReference>
<sequence length="867" mass="98784">MGKALIIVESPAKIKTLKKFLGTNFIFESSIGHVRDLPEREFGIDIENDFEPKYTIMPNKEEVISKLLKAAKQCDVVYLSPDPDREGEAIAWHITQVLPPNTNIKRVSFNSITKDAVVKALENPREIDIALVNAQQARRLLDRIVGYKISPLLNRRIQRGRENFLSAGRVQSVALKLVVDREKEIEAFKPIEYWNIGAILKTNQEDRLFRAALYSVDGKRFEKEPIEGKEITIINNKEAADAILKRMKPGPYQVKKVERKEKRRFPVPPFITSTLQQEASRHHGFSSARTMNIAQGLYEGVDLGSDGPEGLITYMRTDSVRISPEAVQEAREFIKKQYGSDFIPSDPKQYSTQKSAQDAHEAIRPASLQNTPEKVQPYLTKEQFSLYQLIWRRFLASQMVAAIYDTVSADILAGEGILLRATGSIIKFQGFLAVYEEKNDDDEKDDENRMLPKLEEGQTLFLQELTSEQAFTRPPPRFTEASLVKELEKSGIGRPSTYAAIMNKIQSRDYTVKENGRLKPTELGQIIAQMLETSFQKIMNIGFTAAMEDDLERVAENMKDWKTLIRDFWEQFNPTLEIALKEAFVPKVMTEIDCPKCKIGKLQKVWARSKYFFGCSRYPECDYSSPVEEITFNKEDYATDFDWEQPCPNCNSEMKIRHGRYGAFLGCTKYPECKGIINIPKKGEEALSQQDLPSCPAIECPGHMVARKSRFGKIFYSCSTFPECDVIVNNLEQVENKYPNHPRTPYEKKGKKAAAKTATKEKTKKTAKANASKATKKIKSTPDKPKKVRQMPVYQVSPELRGIIEVSEITRGDMTKKVWDYIKTHQLQDTNNKRLIIPDAKLSQVFGTTQPVDMFKMATLLSAHLKK</sequence>
<dbReference type="InterPro" id="IPR019835">
    <property type="entry name" value="SWIB_domain"/>
</dbReference>
<dbReference type="Gene3D" id="3.40.50.140">
    <property type="match status" value="1"/>
</dbReference>
<dbReference type="HAMAP" id="MF_00952">
    <property type="entry name" value="Topoisom_1_prok"/>
    <property type="match status" value="1"/>
</dbReference>
<dbReference type="GO" id="GO:0005694">
    <property type="term" value="C:chromosome"/>
    <property type="evidence" value="ECO:0007669"/>
    <property type="project" value="InterPro"/>
</dbReference>
<evidence type="ECO:0000256" key="2">
    <source>
        <dbReference type="ARBA" id="ARBA00009446"/>
    </source>
</evidence>
<dbReference type="AlphaFoldDB" id="Q6MF54"/>
<evidence type="ECO:0000256" key="4">
    <source>
        <dbReference type="ARBA" id="ARBA00022771"/>
    </source>
</evidence>
<dbReference type="SUPFAM" id="SSF56712">
    <property type="entry name" value="Prokaryotic type I DNA topoisomerase"/>
    <property type="match status" value="1"/>
</dbReference>
<dbReference type="PROSITE" id="PS52039">
    <property type="entry name" value="TOPO_IA_2"/>
    <property type="match status" value="1"/>
</dbReference>
<dbReference type="InterPro" id="IPR036885">
    <property type="entry name" value="SWIB_MDM2_dom_sf"/>
</dbReference>
<evidence type="ECO:0000256" key="8">
    <source>
        <dbReference type="ARBA" id="ARBA00023125"/>
    </source>
</evidence>
<dbReference type="Pfam" id="PF01131">
    <property type="entry name" value="Topoisom_bac"/>
    <property type="match status" value="1"/>
</dbReference>
<dbReference type="OrthoDB" id="9804262at2"/>
<dbReference type="EMBL" id="BX908798">
    <property type="protein sequence ID" value="CAF22795.1"/>
    <property type="molecule type" value="Genomic_DNA"/>
</dbReference>
<comment type="similarity">
    <text evidence="2 10">Belongs to the type IA topoisomerase family.</text>
</comment>
<reference evidence="15 16" key="1">
    <citation type="journal article" date="2004" name="Science">
        <title>Illuminating the evolutionary history of chlamydiae.</title>
        <authorList>
            <person name="Horn M."/>
            <person name="Collingro A."/>
            <person name="Schmitz-Esser S."/>
            <person name="Beier C.L."/>
            <person name="Purkhold U."/>
            <person name="Fartmann B."/>
            <person name="Brandt P."/>
            <person name="Nyakatura G.J."/>
            <person name="Droege M."/>
            <person name="Frishman D."/>
            <person name="Rattei T."/>
            <person name="Mewes H."/>
            <person name="Wagner M."/>
        </authorList>
    </citation>
    <scope>NUCLEOTIDE SEQUENCE [LARGE SCALE GENOMIC DNA]</scope>
    <source>
        <strain evidence="15 16">UWE25</strain>
    </source>
</reference>
<dbReference type="RefSeq" id="WP_011174621.1">
    <property type="nucleotide sequence ID" value="NC_005861.2"/>
</dbReference>
<feature type="domain" description="DM2" evidence="13">
    <location>
        <begin position="789"/>
        <end position="867"/>
    </location>
</feature>
<dbReference type="InterPro" id="IPR013497">
    <property type="entry name" value="Topo_IA_cen"/>
</dbReference>
<comment type="function">
    <text evidence="10">Releases the supercoiling and torsional tension of DNA, which is introduced during the DNA replication and transcription, by transiently cleaving and rejoining one strand of the DNA duplex. Introduces a single-strand break via transesterification at a target site in duplex DNA. The scissile phosphodiester is attacked by the catalytic tyrosine of the enzyme, resulting in the formation of a DNA-(5'-phosphotyrosyl)-enzyme intermediate and the expulsion of a 3'-OH DNA strand. The free DNA strand then undergoes passage around the unbroken strand, thus removing DNA supercoils. Finally, in the religation step, the DNA 3'-OH attacks the covalent intermediate to expel the active-site tyrosine and restore the DNA phosphodiester backbone.</text>
</comment>
<dbReference type="PROSITE" id="PS00396">
    <property type="entry name" value="TOPO_IA_1"/>
    <property type="match status" value="1"/>
</dbReference>
<dbReference type="CDD" id="cd10567">
    <property type="entry name" value="SWIB-MDM2_like"/>
    <property type="match status" value="1"/>
</dbReference>
<dbReference type="SMART" id="SM00151">
    <property type="entry name" value="SWIB"/>
    <property type="match status" value="1"/>
</dbReference>
<dbReference type="InterPro" id="IPR003601">
    <property type="entry name" value="Topo_IA_2"/>
</dbReference>
<feature type="site" description="Interaction with DNA" evidence="10">
    <location>
        <position position="138"/>
    </location>
</feature>
<dbReference type="eggNOG" id="COG0550">
    <property type="taxonomic scope" value="Bacteria"/>
</dbReference>
<dbReference type="InterPro" id="IPR013825">
    <property type="entry name" value="Topo_IA_cen_sub2"/>
</dbReference>
<keyword evidence="4" id="KW-0863">Zinc-finger</keyword>
<gene>
    <name evidence="10" type="primary">topA</name>
    <name evidence="15" type="ORF">PC_RS00350</name>
</gene>
<keyword evidence="6" id="KW-0460">Magnesium</keyword>
<evidence type="ECO:0000256" key="5">
    <source>
        <dbReference type="ARBA" id="ARBA00022833"/>
    </source>
</evidence>
<dbReference type="InterPro" id="IPR013824">
    <property type="entry name" value="Topo_IA_cen_sub1"/>
</dbReference>
<dbReference type="SUPFAM" id="SSF57783">
    <property type="entry name" value="Zinc beta-ribbon"/>
    <property type="match status" value="1"/>
</dbReference>
<dbReference type="EC" id="5.6.2.1" evidence="10"/>
<dbReference type="GO" id="GO:0006265">
    <property type="term" value="P:DNA topological change"/>
    <property type="evidence" value="ECO:0007669"/>
    <property type="project" value="UniProtKB-UniRule"/>
</dbReference>
<dbReference type="Gene3D" id="3.30.65.10">
    <property type="entry name" value="Bacterial Topoisomerase I, domain 1"/>
    <property type="match status" value="2"/>
</dbReference>
<dbReference type="SMART" id="SM00437">
    <property type="entry name" value="TOP1Ac"/>
    <property type="match status" value="1"/>
</dbReference>
<evidence type="ECO:0000256" key="3">
    <source>
        <dbReference type="ARBA" id="ARBA00022723"/>
    </source>
</evidence>
<organism evidence="15 16">
    <name type="scientific">Protochlamydia amoebophila (strain UWE25)</name>
    <dbReference type="NCBI Taxonomy" id="264201"/>
    <lineage>
        <taxon>Bacteria</taxon>
        <taxon>Pseudomonadati</taxon>
        <taxon>Chlamydiota</taxon>
        <taxon>Chlamydiia</taxon>
        <taxon>Parachlamydiales</taxon>
        <taxon>Parachlamydiaceae</taxon>
        <taxon>Candidatus Protochlamydia</taxon>
    </lineage>
</organism>
<dbReference type="NCBIfam" id="TIGR01051">
    <property type="entry name" value="topA_bact"/>
    <property type="match status" value="1"/>
</dbReference>
<evidence type="ECO:0000313" key="15">
    <source>
        <dbReference type="EMBL" id="CAF22795.1"/>
    </source>
</evidence>
<dbReference type="InterPro" id="IPR000380">
    <property type="entry name" value="Topo_IA"/>
</dbReference>
<dbReference type="PANTHER" id="PTHR42785">
    <property type="entry name" value="DNA TOPOISOMERASE, TYPE IA, CORE"/>
    <property type="match status" value="1"/>
</dbReference>
<feature type="active site" description="O-(5'-phospho-DNA)-tyrosine intermediate" evidence="10">
    <location>
        <position position="314"/>
    </location>
</feature>
<dbReference type="InterPro" id="IPR003602">
    <property type="entry name" value="Topo_IA_DNA-bd_dom"/>
</dbReference>
<feature type="site" description="Interaction with DNA" evidence="10">
    <location>
        <position position="33"/>
    </location>
</feature>
<dbReference type="Pfam" id="PF02201">
    <property type="entry name" value="SWIB"/>
    <property type="match status" value="1"/>
</dbReference>
<feature type="site" description="Interaction with DNA" evidence="10">
    <location>
        <position position="139"/>
    </location>
</feature>
<feature type="region of interest" description="Disordered" evidence="11">
    <location>
        <begin position="738"/>
        <end position="790"/>
    </location>
</feature>